<evidence type="ECO:0000313" key="6">
    <source>
        <dbReference type="Proteomes" id="UP001595704"/>
    </source>
</evidence>
<accession>A0ABV7ULB9</accession>
<keyword evidence="3" id="KW-0804">Transcription</keyword>
<evidence type="ECO:0000313" key="5">
    <source>
        <dbReference type="EMBL" id="MFC3638942.1"/>
    </source>
</evidence>
<evidence type="ECO:0000259" key="4">
    <source>
        <dbReference type="PROSITE" id="PS01124"/>
    </source>
</evidence>
<dbReference type="PANTHER" id="PTHR47504">
    <property type="entry name" value="RIGHT ORIGIN-BINDING PROTEIN"/>
    <property type="match status" value="1"/>
</dbReference>
<organism evidence="5 6">
    <name type="scientific">Camelimonas fluminis</name>
    <dbReference type="NCBI Taxonomy" id="1576911"/>
    <lineage>
        <taxon>Bacteria</taxon>
        <taxon>Pseudomonadati</taxon>
        <taxon>Pseudomonadota</taxon>
        <taxon>Alphaproteobacteria</taxon>
        <taxon>Hyphomicrobiales</taxon>
        <taxon>Chelatococcaceae</taxon>
        <taxon>Camelimonas</taxon>
    </lineage>
</organism>
<keyword evidence="1" id="KW-0805">Transcription regulation</keyword>
<keyword evidence="2" id="KW-0238">DNA-binding</keyword>
<dbReference type="PRINTS" id="PR00032">
    <property type="entry name" value="HTHARAC"/>
</dbReference>
<dbReference type="SUPFAM" id="SSF46689">
    <property type="entry name" value="Homeodomain-like"/>
    <property type="match status" value="1"/>
</dbReference>
<dbReference type="Gene3D" id="1.10.10.60">
    <property type="entry name" value="Homeodomain-like"/>
    <property type="match status" value="1"/>
</dbReference>
<evidence type="ECO:0000256" key="2">
    <source>
        <dbReference type="ARBA" id="ARBA00023125"/>
    </source>
</evidence>
<dbReference type="InterPro" id="IPR009057">
    <property type="entry name" value="Homeodomain-like_sf"/>
</dbReference>
<dbReference type="Pfam" id="PF12833">
    <property type="entry name" value="HTH_18"/>
    <property type="match status" value="1"/>
</dbReference>
<feature type="domain" description="HTH araC/xylS-type" evidence="4">
    <location>
        <begin position="1"/>
        <end position="99"/>
    </location>
</feature>
<dbReference type="PANTHER" id="PTHR47504:SF5">
    <property type="entry name" value="RIGHT ORIGIN-BINDING PROTEIN"/>
    <property type="match status" value="1"/>
</dbReference>
<sequence length="128" mass="14679">MGEFIDQNLLNPALGPELIAQECGVSRAHLYRSFSLDGGVTKLIRDRHLDVAHQELTRTNGTKRSITEIVYACGFSDTSVFLRNFKNRFGMIPSQFRKIRVPLRERNTNVLKLHNHLTDICARYTFSL</sequence>
<dbReference type="PROSITE" id="PS01124">
    <property type="entry name" value="HTH_ARAC_FAMILY_2"/>
    <property type="match status" value="1"/>
</dbReference>
<name>A0ABV7ULB9_9HYPH</name>
<evidence type="ECO:0000256" key="3">
    <source>
        <dbReference type="ARBA" id="ARBA00023163"/>
    </source>
</evidence>
<proteinExistence type="predicted"/>
<gene>
    <name evidence="5" type="ORF">ACFONL_16500</name>
</gene>
<dbReference type="Proteomes" id="UP001595704">
    <property type="component" value="Unassembled WGS sequence"/>
</dbReference>
<evidence type="ECO:0000256" key="1">
    <source>
        <dbReference type="ARBA" id="ARBA00023015"/>
    </source>
</evidence>
<dbReference type="EMBL" id="JBHRYC010000083">
    <property type="protein sequence ID" value="MFC3638942.1"/>
    <property type="molecule type" value="Genomic_DNA"/>
</dbReference>
<keyword evidence="6" id="KW-1185">Reference proteome</keyword>
<dbReference type="InterPro" id="IPR050959">
    <property type="entry name" value="MarA-like"/>
</dbReference>
<dbReference type="SMART" id="SM00342">
    <property type="entry name" value="HTH_ARAC"/>
    <property type="match status" value="1"/>
</dbReference>
<dbReference type="InterPro" id="IPR018060">
    <property type="entry name" value="HTH_AraC"/>
</dbReference>
<reference evidence="6" key="1">
    <citation type="journal article" date="2019" name="Int. J. Syst. Evol. Microbiol.">
        <title>The Global Catalogue of Microorganisms (GCM) 10K type strain sequencing project: providing services to taxonomists for standard genome sequencing and annotation.</title>
        <authorList>
            <consortium name="The Broad Institute Genomics Platform"/>
            <consortium name="The Broad Institute Genome Sequencing Center for Infectious Disease"/>
            <person name="Wu L."/>
            <person name="Ma J."/>
        </authorList>
    </citation>
    <scope>NUCLEOTIDE SEQUENCE [LARGE SCALE GENOMIC DNA]</scope>
    <source>
        <strain evidence="6">KCTC 42282</strain>
    </source>
</reference>
<comment type="caution">
    <text evidence="5">The sequence shown here is derived from an EMBL/GenBank/DDBJ whole genome shotgun (WGS) entry which is preliminary data.</text>
</comment>
<dbReference type="RefSeq" id="WP_191321455.1">
    <property type="nucleotide sequence ID" value="NZ_BNCG01000085.1"/>
</dbReference>
<protein>
    <submittedName>
        <fullName evidence="5">Helix-turn-helix domain-containing protein</fullName>
    </submittedName>
</protein>
<dbReference type="InterPro" id="IPR020449">
    <property type="entry name" value="Tscrpt_reg_AraC-type_HTH"/>
</dbReference>